<dbReference type="KEGG" id="msaa:QYS49_32255"/>
<proteinExistence type="predicted"/>
<dbReference type="PROSITE" id="PS51257">
    <property type="entry name" value="PROKAR_LIPOPROTEIN"/>
    <property type="match status" value="1"/>
</dbReference>
<evidence type="ECO:0000313" key="2">
    <source>
        <dbReference type="Proteomes" id="UP001230496"/>
    </source>
</evidence>
<name>A0AA51NBA4_9BACT</name>
<dbReference type="AlphaFoldDB" id="A0AA51NBA4"/>
<gene>
    <name evidence="1" type="ORF">QYS49_32255</name>
</gene>
<sequence length="179" mass="20842">MKYFNPLTLFLILFLAACTTPEPKQEPVVSNSEAFEEKPVRTYYYIPGDVAKRYSLERKVQVIQIEEATTQKAAKFYLNEPTQLRIRTVQLADYPISIQEVKNAEVDTSNIENFIVTVTPTDSAFQFSVYRDFSERNAIFSRITYDKERDSLVHSAFLMKKEMIEGILKFNVEKESNKR</sequence>
<dbReference type="RefSeq" id="WP_308349870.1">
    <property type="nucleotide sequence ID" value="NZ_CP129971.1"/>
</dbReference>
<dbReference type="EMBL" id="CP129971">
    <property type="protein sequence ID" value="WMN12057.1"/>
    <property type="molecule type" value="Genomic_DNA"/>
</dbReference>
<dbReference type="Proteomes" id="UP001230496">
    <property type="component" value="Chromosome"/>
</dbReference>
<evidence type="ECO:0000313" key="1">
    <source>
        <dbReference type="EMBL" id="WMN12057.1"/>
    </source>
</evidence>
<accession>A0AA51NBA4</accession>
<evidence type="ECO:0008006" key="3">
    <source>
        <dbReference type="Google" id="ProtNLM"/>
    </source>
</evidence>
<keyword evidence="2" id="KW-1185">Reference proteome</keyword>
<organism evidence="1 2">
    <name type="scientific">Marivirga salinarum</name>
    <dbReference type="NCBI Taxonomy" id="3059078"/>
    <lineage>
        <taxon>Bacteria</taxon>
        <taxon>Pseudomonadati</taxon>
        <taxon>Bacteroidota</taxon>
        <taxon>Cytophagia</taxon>
        <taxon>Cytophagales</taxon>
        <taxon>Marivirgaceae</taxon>
        <taxon>Marivirga</taxon>
    </lineage>
</organism>
<reference evidence="1 2" key="1">
    <citation type="submission" date="2023-08" db="EMBL/GenBank/DDBJ databases">
        <title>Comparative genomics and taxonomic characterization of three novel marine species of genus Marivirga.</title>
        <authorList>
            <person name="Muhammad N."/>
            <person name="Kim S.-G."/>
        </authorList>
    </citation>
    <scope>NUCLEOTIDE SEQUENCE [LARGE SCALE GENOMIC DNA]</scope>
    <source>
        <strain evidence="1 2">BDSF4-3</strain>
    </source>
</reference>
<protein>
    <recommendedName>
        <fullName evidence="3">Lipoprotein</fullName>
    </recommendedName>
</protein>